<evidence type="ECO:0008006" key="5">
    <source>
        <dbReference type="Google" id="ProtNLM"/>
    </source>
</evidence>
<dbReference type="PATRIC" id="fig|1365257.3.peg.4206"/>
<reference evidence="3 4" key="1">
    <citation type="submission" date="2013-07" db="EMBL/GenBank/DDBJ databases">
        <title>Comparative Genomic and Metabolomic Analysis of Twelve Strains of Pseudoalteromonas luteoviolacea.</title>
        <authorList>
            <person name="Vynne N.G."/>
            <person name="Mansson M."/>
            <person name="Gram L."/>
        </authorList>
    </citation>
    <scope>NUCLEOTIDE SEQUENCE [LARGE SCALE GENOMIC DNA]</scope>
    <source>
        <strain evidence="3 4">S4060-1</strain>
    </source>
</reference>
<evidence type="ECO:0000313" key="3">
    <source>
        <dbReference type="EMBL" id="KZN61324.1"/>
    </source>
</evidence>
<dbReference type="RefSeq" id="WP_063382471.1">
    <property type="nucleotide sequence ID" value="NZ_AUXX01000045.1"/>
</dbReference>
<accession>A0A162C2V8</accession>
<dbReference type="AlphaFoldDB" id="A0A162C2V8"/>
<feature type="chain" id="PRO_5007832348" description="Lipoprotein" evidence="2">
    <location>
        <begin position="23"/>
        <end position="736"/>
    </location>
</feature>
<evidence type="ECO:0000256" key="2">
    <source>
        <dbReference type="SAM" id="SignalP"/>
    </source>
</evidence>
<dbReference type="PROSITE" id="PS51257">
    <property type="entry name" value="PROKAR_LIPOPROTEIN"/>
    <property type="match status" value="1"/>
</dbReference>
<feature type="signal peptide" evidence="2">
    <location>
        <begin position="1"/>
        <end position="22"/>
    </location>
</feature>
<protein>
    <recommendedName>
        <fullName evidence="5">Lipoprotein</fullName>
    </recommendedName>
</protein>
<dbReference type="Proteomes" id="UP000076661">
    <property type="component" value="Unassembled WGS sequence"/>
</dbReference>
<keyword evidence="2" id="KW-0732">Signal</keyword>
<evidence type="ECO:0000256" key="1">
    <source>
        <dbReference type="SAM" id="MobiDB-lite"/>
    </source>
</evidence>
<evidence type="ECO:0000313" key="4">
    <source>
        <dbReference type="Proteomes" id="UP000076661"/>
    </source>
</evidence>
<dbReference type="EMBL" id="AUXX01000045">
    <property type="protein sequence ID" value="KZN61324.1"/>
    <property type="molecule type" value="Genomic_DNA"/>
</dbReference>
<proteinExistence type="predicted"/>
<organism evidence="3 4">
    <name type="scientific">Pseudoalteromonas luteoviolacea S4060-1</name>
    <dbReference type="NCBI Taxonomy" id="1365257"/>
    <lineage>
        <taxon>Bacteria</taxon>
        <taxon>Pseudomonadati</taxon>
        <taxon>Pseudomonadota</taxon>
        <taxon>Gammaproteobacteria</taxon>
        <taxon>Alteromonadales</taxon>
        <taxon>Pseudoalteromonadaceae</taxon>
        <taxon>Pseudoalteromonas</taxon>
    </lineage>
</organism>
<sequence>MKSNSKHLSLAIGLLASSALFGCSNDSEHPLSAPPPTQQEGAEQPDYSKNDKFAFSRVKVIGNDNSQAIPAIEGGEVFDIELTTQLFEEFPTGMVIDVYVYPVDELEDQDNIEKFLSTEKATLLEGYVAKTTQVGEHNFKIESVYLPGNLPEGNYNLIVKLAETEEDIRKAQKAQINDDKSFQPVMSLTPVYIFPRKHVDIAIQNIYTDSDDFAQITANEIISTDHYTQDPVVVFEAEMINTGDTTHDAQVEAFWIYEGIEYPMGVLGQVFDDKETGEGNESQSILTNPTFKIDKTTKYVQSVGVALFADKTLHSKMLAQATDLTKASDETLHTFKLKWHSKIDGDETNNEMSVKLPLLAFHSHDFDAKEEELQKRKKSRLLDFINKMPELHNGNLLSKEIKFEKQWGNEDKFALKLGTETNYGIQILPLPGTYFNFETAIDGHMFKAKNTIFKVEAKGRVYMPIKVKAKNKESANEGNDISPKDEMAIEATLLGLKVFEKTWDQEEGLSKTKFIDDIKEDELKDIEENKKGKLEKSLVGFSYELKKDTALFKKTFYPKGIPVEIEGGYQFHTNPNITAAPYGVGVKIEGKLPTRAGMYAKGGVSIYVARAGAQFEGVAVEIPESYSVNDEEKTVGVEATAGLSFVWKDIPNTNNKGMFFAYSLNAESNFAIKALSAKFGLFAERRKCKRWCWGTYWHRYPTWWLWQSNWLYQNQWQLFSIGKSEVPIWKIYEIPK</sequence>
<name>A0A162C2V8_9GAMM</name>
<comment type="caution">
    <text evidence="3">The sequence shown here is derived from an EMBL/GenBank/DDBJ whole genome shotgun (WGS) entry which is preliminary data.</text>
</comment>
<feature type="region of interest" description="Disordered" evidence="1">
    <location>
        <begin position="26"/>
        <end position="47"/>
    </location>
</feature>
<gene>
    <name evidence="3" type="ORF">N478_04465</name>
</gene>